<dbReference type="AlphaFoldDB" id="A0A344U9R2"/>
<evidence type="ECO:0000313" key="2">
    <source>
        <dbReference type="Proteomes" id="UP000252004"/>
    </source>
</evidence>
<proteinExistence type="predicted"/>
<protein>
    <submittedName>
        <fullName evidence="1">Uncharacterized protein</fullName>
    </submittedName>
</protein>
<dbReference type="Proteomes" id="UP000252004">
    <property type="component" value="Chromosome"/>
</dbReference>
<evidence type="ECO:0000313" key="1">
    <source>
        <dbReference type="EMBL" id="AXE27633.1"/>
    </source>
</evidence>
<dbReference type="OrthoDB" id="332209at2"/>
<organism evidence="1 2">
    <name type="scientific">Streptomyces globosus</name>
    <dbReference type="NCBI Taxonomy" id="68209"/>
    <lineage>
        <taxon>Bacteria</taxon>
        <taxon>Bacillati</taxon>
        <taxon>Actinomycetota</taxon>
        <taxon>Actinomycetes</taxon>
        <taxon>Kitasatosporales</taxon>
        <taxon>Streptomycetaceae</taxon>
        <taxon>Streptomyces</taxon>
    </lineage>
</organism>
<accession>A0A344U9R2</accession>
<dbReference type="EMBL" id="CP030862">
    <property type="protein sequence ID" value="AXE27633.1"/>
    <property type="molecule type" value="Genomic_DNA"/>
</dbReference>
<gene>
    <name evidence="1" type="ORF">C0216_19975</name>
</gene>
<name>A0A344U9R2_9ACTN</name>
<keyword evidence="2" id="KW-1185">Reference proteome</keyword>
<reference evidence="1 2" key="1">
    <citation type="submission" date="2018-01" db="EMBL/GenBank/DDBJ databases">
        <title>Draft genome Sequence of streptomyces globosus LZH-48.</title>
        <authorList>
            <person name="Ran K."/>
            <person name="Li Z."/>
            <person name="Wei S."/>
            <person name="Dong R."/>
        </authorList>
    </citation>
    <scope>NUCLEOTIDE SEQUENCE [LARGE SCALE GENOMIC DNA]</scope>
    <source>
        <strain evidence="1 2">LZH-48</strain>
    </source>
</reference>
<sequence>MGARVRLARALGAWADKSLPEILAAPVDALKGVSERQGDLLKEAFGIKTAADLADLRYARWAQALAALDTSAK</sequence>
<dbReference type="KEGG" id="sgz:C0216_19975"/>